<evidence type="ECO:0000256" key="1">
    <source>
        <dbReference type="ARBA" id="ARBA00004459"/>
    </source>
</evidence>
<dbReference type="RefSeq" id="WP_227516539.1">
    <property type="nucleotide sequence ID" value="NZ_FTNU01000004.1"/>
</dbReference>
<dbReference type="Pfam" id="PF03550">
    <property type="entry name" value="LolB"/>
    <property type="match status" value="1"/>
</dbReference>
<proteinExistence type="inferred from homology"/>
<protein>
    <recommendedName>
        <fullName evidence="4">Outer-membrane lipoprotein LolB</fullName>
    </recommendedName>
</protein>
<gene>
    <name evidence="13" type="ORF">SAMN02745664_10423</name>
</gene>
<evidence type="ECO:0000256" key="4">
    <source>
        <dbReference type="ARBA" id="ARBA00016202"/>
    </source>
</evidence>
<organism evidence="13 14">
    <name type="scientific">Moraxella cuniculi DSM 21768</name>
    <dbReference type="NCBI Taxonomy" id="1122245"/>
    <lineage>
        <taxon>Bacteria</taxon>
        <taxon>Pseudomonadati</taxon>
        <taxon>Pseudomonadota</taxon>
        <taxon>Gammaproteobacteria</taxon>
        <taxon>Moraxellales</taxon>
        <taxon>Moraxellaceae</taxon>
        <taxon>Moraxella</taxon>
    </lineage>
</organism>
<accession>A0A1N7EBL5</accession>
<keyword evidence="7" id="KW-0653">Protein transport</keyword>
<evidence type="ECO:0000256" key="8">
    <source>
        <dbReference type="ARBA" id="ARBA00023136"/>
    </source>
</evidence>
<dbReference type="NCBIfam" id="TIGR00548">
    <property type="entry name" value="lolB"/>
    <property type="match status" value="1"/>
</dbReference>
<comment type="subcellular location">
    <subcellularLocation>
        <location evidence="1">Cell outer membrane</location>
        <topology evidence="1">Lipid-anchor</topology>
    </subcellularLocation>
</comment>
<dbReference type="SUPFAM" id="SSF89392">
    <property type="entry name" value="Prokaryotic lipoproteins and lipoprotein localization factors"/>
    <property type="match status" value="1"/>
</dbReference>
<comment type="subunit">
    <text evidence="3">Monomer.</text>
</comment>
<dbReference type="STRING" id="34061.B0189_07165"/>
<evidence type="ECO:0000256" key="12">
    <source>
        <dbReference type="ARBA" id="ARBA00023288"/>
    </source>
</evidence>
<evidence type="ECO:0000313" key="13">
    <source>
        <dbReference type="EMBL" id="SIR85436.1"/>
    </source>
</evidence>
<name>A0A1N7EBL5_9GAMM</name>
<evidence type="ECO:0000256" key="11">
    <source>
        <dbReference type="ARBA" id="ARBA00023237"/>
    </source>
</evidence>
<evidence type="ECO:0000313" key="14">
    <source>
        <dbReference type="Proteomes" id="UP000187495"/>
    </source>
</evidence>
<evidence type="ECO:0000256" key="10">
    <source>
        <dbReference type="ARBA" id="ARBA00023186"/>
    </source>
</evidence>
<evidence type="ECO:0000256" key="6">
    <source>
        <dbReference type="ARBA" id="ARBA00022729"/>
    </source>
</evidence>
<dbReference type="CDD" id="cd16326">
    <property type="entry name" value="LolB"/>
    <property type="match status" value="1"/>
</dbReference>
<dbReference type="Proteomes" id="UP000187495">
    <property type="component" value="Unassembled WGS sequence"/>
</dbReference>
<keyword evidence="6" id="KW-0732">Signal</keyword>
<evidence type="ECO:0000256" key="3">
    <source>
        <dbReference type="ARBA" id="ARBA00011245"/>
    </source>
</evidence>
<dbReference type="AlphaFoldDB" id="A0A1N7EBL5"/>
<sequence>MNNTTAHDLPAQRPVAITIKKAVLSCGLTVLLLGGCATTQGITPSSTPQTADAPIQFAITGKIGIITLTQDGRQSGSAFYAWSQQGERFAMDLTGALGIGATEIRYDGTTATLSSERTGTITADSPEALLYNATGWQAPISQLPYWIVGRISPSDSDSTQDATGRLVRAVNGAWVAEFSYNQTNLPTRLQITHADGHRVTLTIAHQ</sequence>
<evidence type="ECO:0000256" key="7">
    <source>
        <dbReference type="ARBA" id="ARBA00022927"/>
    </source>
</evidence>
<dbReference type="Gene3D" id="2.50.20.10">
    <property type="entry name" value="Lipoprotein localisation LolA/LolB/LppX"/>
    <property type="match status" value="1"/>
</dbReference>
<keyword evidence="14" id="KW-1185">Reference proteome</keyword>
<evidence type="ECO:0000256" key="2">
    <source>
        <dbReference type="ARBA" id="ARBA00009696"/>
    </source>
</evidence>
<keyword evidence="8" id="KW-0472">Membrane</keyword>
<dbReference type="EMBL" id="FTNU01000004">
    <property type="protein sequence ID" value="SIR85436.1"/>
    <property type="molecule type" value="Genomic_DNA"/>
</dbReference>
<keyword evidence="5" id="KW-0813">Transport</keyword>
<evidence type="ECO:0000256" key="9">
    <source>
        <dbReference type="ARBA" id="ARBA00023139"/>
    </source>
</evidence>
<dbReference type="GO" id="GO:0015031">
    <property type="term" value="P:protein transport"/>
    <property type="evidence" value="ECO:0007669"/>
    <property type="project" value="UniProtKB-KW"/>
</dbReference>
<dbReference type="GO" id="GO:0009279">
    <property type="term" value="C:cell outer membrane"/>
    <property type="evidence" value="ECO:0007669"/>
    <property type="project" value="UniProtKB-SubCell"/>
</dbReference>
<dbReference type="InterPro" id="IPR029046">
    <property type="entry name" value="LolA/LolB/LppX"/>
</dbReference>
<evidence type="ECO:0000256" key="5">
    <source>
        <dbReference type="ARBA" id="ARBA00022448"/>
    </source>
</evidence>
<comment type="similarity">
    <text evidence="2">Belongs to the LolB family.</text>
</comment>
<keyword evidence="12 13" id="KW-0449">Lipoprotein</keyword>
<keyword evidence="10" id="KW-0143">Chaperone</keyword>
<keyword evidence="11" id="KW-0998">Cell outer membrane</keyword>
<reference evidence="14" key="1">
    <citation type="submission" date="2017-01" db="EMBL/GenBank/DDBJ databases">
        <authorList>
            <person name="Varghese N."/>
            <person name="Submissions S."/>
        </authorList>
    </citation>
    <scope>NUCLEOTIDE SEQUENCE [LARGE SCALE GENOMIC DNA]</scope>
    <source>
        <strain evidence="14">DSM 21768</strain>
    </source>
</reference>
<dbReference type="InterPro" id="IPR004565">
    <property type="entry name" value="OM_lipoprot_LolB"/>
</dbReference>
<keyword evidence="9" id="KW-0564">Palmitate</keyword>